<dbReference type="EMBL" id="BK016094">
    <property type="protein sequence ID" value="DAF94603.1"/>
    <property type="molecule type" value="Genomic_DNA"/>
</dbReference>
<protein>
    <submittedName>
        <fullName evidence="1">Uncharacterized protein</fullName>
    </submittedName>
</protein>
<proteinExistence type="predicted"/>
<reference evidence="1" key="1">
    <citation type="journal article" date="2021" name="Proc. Natl. Acad. Sci. U.S.A.">
        <title>A Catalog of Tens of Thousands of Viruses from Human Metagenomes Reveals Hidden Associations with Chronic Diseases.</title>
        <authorList>
            <person name="Tisza M.J."/>
            <person name="Buck C.B."/>
        </authorList>
    </citation>
    <scope>NUCLEOTIDE SEQUENCE</scope>
    <source>
        <strain evidence="1">Ct3gT1</strain>
    </source>
</reference>
<sequence length="224" mass="26791">MECDRNQLKDILNISLNALKLIEKRNTLEYRLNRVGYTLIDKYKKKNKYVYVIHETNKNLKQKISKMYSTNRADKFISYFNIRTIELPITIHEIAIRVEVSEKTIIKWDNILQDKRILSKDGFYYFKLDRNSNEITEISKEEYKSFWKNKAYLKAFADLRKRYMEGEISLTELQLTSGDVAVIVSAIESKYCFKIKKYKVNRNQLYADTRRIIDEYQKGVIFEG</sequence>
<name>A0A8S5UJJ2_9CAUD</name>
<organism evidence="1">
    <name type="scientific">Siphoviridae sp. ct3gT1</name>
    <dbReference type="NCBI Taxonomy" id="2825323"/>
    <lineage>
        <taxon>Viruses</taxon>
        <taxon>Duplodnaviria</taxon>
        <taxon>Heunggongvirae</taxon>
        <taxon>Uroviricota</taxon>
        <taxon>Caudoviricetes</taxon>
    </lineage>
</organism>
<accession>A0A8S5UJJ2</accession>
<evidence type="ECO:0000313" key="1">
    <source>
        <dbReference type="EMBL" id="DAF94603.1"/>
    </source>
</evidence>